<dbReference type="SUPFAM" id="SSF88723">
    <property type="entry name" value="PIN domain-like"/>
    <property type="match status" value="1"/>
</dbReference>
<comment type="caution">
    <text evidence="2">The sequence shown here is derived from an EMBL/GenBank/DDBJ whole genome shotgun (WGS) entry which is preliminary data.</text>
</comment>
<evidence type="ECO:0000259" key="1">
    <source>
        <dbReference type="Pfam" id="PF13470"/>
    </source>
</evidence>
<proteinExistence type="predicted"/>
<protein>
    <submittedName>
        <fullName evidence="2">PIN domain-containing protein</fullName>
    </submittedName>
</protein>
<dbReference type="EMBL" id="JACYGY010000001">
    <property type="protein sequence ID" value="MBE9462902.1"/>
    <property type="molecule type" value="Genomic_DNA"/>
</dbReference>
<dbReference type="InterPro" id="IPR002716">
    <property type="entry name" value="PIN_dom"/>
</dbReference>
<dbReference type="Gene3D" id="3.40.50.1010">
    <property type="entry name" value="5'-nuclease"/>
    <property type="match status" value="1"/>
</dbReference>
<evidence type="ECO:0000313" key="2">
    <source>
        <dbReference type="EMBL" id="MBE9462902.1"/>
    </source>
</evidence>
<dbReference type="InterPro" id="IPR029060">
    <property type="entry name" value="PIN-like_dom_sf"/>
</dbReference>
<accession>A0ABR9WBT8</accession>
<feature type="domain" description="PIN" evidence="1">
    <location>
        <begin position="3"/>
        <end position="116"/>
    </location>
</feature>
<name>A0ABR9WBT8_9BACT</name>
<dbReference type="RefSeq" id="WP_194121070.1">
    <property type="nucleotide sequence ID" value="NZ_JACYGY010000001.1"/>
</dbReference>
<sequence length="142" mass="16019">MNVFLDANVLISVVNKEQPLFSYSSRILSLAGNPKFILYTSAVWLAITYYFSEKKSGNNSALVKIKLLADHIQTAPVTHREVLAATLNKSIHDFEDGLQYYAALHAGCTCIVTENITDFYFSEIEVIDCKTFFSKYMTDKKS</sequence>
<gene>
    <name evidence="2" type="ORF">IEE83_13535</name>
</gene>
<organism evidence="2 3">
    <name type="scientific">Dyadobacter subterraneus</name>
    <dbReference type="NCBI Taxonomy" id="2773304"/>
    <lineage>
        <taxon>Bacteria</taxon>
        <taxon>Pseudomonadati</taxon>
        <taxon>Bacteroidota</taxon>
        <taxon>Cytophagia</taxon>
        <taxon>Cytophagales</taxon>
        <taxon>Spirosomataceae</taxon>
        <taxon>Dyadobacter</taxon>
    </lineage>
</organism>
<evidence type="ECO:0000313" key="3">
    <source>
        <dbReference type="Proteomes" id="UP000634134"/>
    </source>
</evidence>
<dbReference type="Proteomes" id="UP000634134">
    <property type="component" value="Unassembled WGS sequence"/>
</dbReference>
<dbReference type="Pfam" id="PF13470">
    <property type="entry name" value="PIN_3"/>
    <property type="match status" value="1"/>
</dbReference>
<reference evidence="3" key="1">
    <citation type="submission" date="2023-07" db="EMBL/GenBank/DDBJ databases">
        <title>Dyadobacter sp. nov 'subterranea' isolated from contaminted grondwater.</title>
        <authorList>
            <person name="Szabo I."/>
            <person name="Al-Omari J."/>
            <person name="Szerdahelyi S.G."/>
            <person name="Rado J."/>
        </authorList>
    </citation>
    <scope>NUCLEOTIDE SEQUENCE [LARGE SCALE GENOMIC DNA]</scope>
    <source>
        <strain evidence="3">UP-52</strain>
    </source>
</reference>
<dbReference type="CDD" id="cd09854">
    <property type="entry name" value="PIN_VapC-like"/>
    <property type="match status" value="1"/>
</dbReference>
<keyword evidence="3" id="KW-1185">Reference proteome</keyword>